<proteinExistence type="predicted"/>
<keyword evidence="2" id="KW-1185">Reference proteome</keyword>
<organism evidence="1 2">
    <name type="scientific">Colletotrichum destructivum</name>
    <dbReference type="NCBI Taxonomy" id="34406"/>
    <lineage>
        <taxon>Eukaryota</taxon>
        <taxon>Fungi</taxon>
        <taxon>Dikarya</taxon>
        <taxon>Ascomycota</taxon>
        <taxon>Pezizomycotina</taxon>
        <taxon>Sordariomycetes</taxon>
        <taxon>Hypocreomycetidae</taxon>
        <taxon>Glomerellales</taxon>
        <taxon>Glomerellaceae</taxon>
        <taxon>Colletotrichum</taxon>
        <taxon>Colletotrichum destructivum species complex</taxon>
    </lineage>
</organism>
<dbReference type="KEGG" id="cdet:87937127"/>
<name>A0AAX4HX01_9PEZI</name>
<sequence>MSLSDWELIYRCELCEKKKGVLKQTFHKRQDLIQEVHPAVATCVTKAHETTVLKMLSKLEDTYANVNFTQRLTVWEIYQALSERHVVKGKAISSLDLAIKGLEELDFDIFASPPSK</sequence>
<dbReference type="EMBL" id="CP137305">
    <property type="protein sequence ID" value="WQF75610.1"/>
    <property type="molecule type" value="Genomic_DNA"/>
</dbReference>
<reference evidence="2" key="1">
    <citation type="journal article" date="2023" name="bioRxiv">
        <title>Complete genome of the Medicago anthracnose fungus, Colletotrichum destructivum, reveals a mini-chromosome-like region within a core chromosome.</title>
        <authorList>
            <person name="Lapalu N."/>
            <person name="Simon A."/>
            <person name="Lu A."/>
            <person name="Plaumann P.-L."/>
            <person name="Amselem J."/>
            <person name="Pigne S."/>
            <person name="Auger A."/>
            <person name="Koch C."/>
            <person name="Dallery J.-F."/>
            <person name="O'Connell R.J."/>
        </authorList>
    </citation>
    <scope>NUCLEOTIDE SEQUENCE [LARGE SCALE GENOMIC DNA]</scope>
    <source>
        <strain evidence="2">CBS 520.97</strain>
    </source>
</reference>
<protein>
    <submittedName>
        <fullName evidence="1">Uncharacterized protein</fullName>
    </submittedName>
</protein>
<evidence type="ECO:0000313" key="2">
    <source>
        <dbReference type="Proteomes" id="UP001322277"/>
    </source>
</evidence>
<dbReference type="AlphaFoldDB" id="A0AAX4HX01"/>
<dbReference type="RefSeq" id="XP_062772834.1">
    <property type="nucleotide sequence ID" value="XM_062916783.1"/>
</dbReference>
<dbReference type="GeneID" id="87937127"/>
<evidence type="ECO:0000313" key="1">
    <source>
        <dbReference type="EMBL" id="WQF75610.1"/>
    </source>
</evidence>
<gene>
    <name evidence="1" type="ORF">CDEST_00624</name>
</gene>
<dbReference type="Proteomes" id="UP001322277">
    <property type="component" value="Chromosome 1"/>
</dbReference>
<accession>A0AAX4HX01</accession>